<dbReference type="PANTHER" id="PTHR39201">
    <property type="entry name" value="EXPORTED PROTEIN-RELATED"/>
    <property type="match status" value="1"/>
</dbReference>
<reference evidence="4" key="1">
    <citation type="submission" date="2020-10" db="EMBL/GenBank/DDBJ databases">
        <authorList>
            <person name="Gilroy R."/>
        </authorList>
    </citation>
    <scope>NUCLEOTIDE SEQUENCE</scope>
    <source>
        <strain evidence="4">CHK184-20233</strain>
    </source>
</reference>
<dbReference type="PROSITE" id="PS00201">
    <property type="entry name" value="FLAVODOXIN"/>
    <property type="match status" value="1"/>
</dbReference>
<dbReference type="EMBL" id="DVHC01000045">
    <property type="protein sequence ID" value="HIR59292.1"/>
    <property type="molecule type" value="Genomic_DNA"/>
</dbReference>
<keyword evidence="2" id="KW-0812">Transmembrane</keyword>
<organism evidence="4 5">
    <name type="scientific">Candidatus Onthousia excrementipullorum</name>
    <dbReference type="NCBI Taxonomy" id="2840884"/>
    <lineage>
        <taxon>Bacteria</taxon>
        <taxon>Bacillati</taxon>
        <taxon>Bacillota</taxon>
        <taxon>Bacilli</taxon>
        <taxon>Candidatus Onthousia</taxon>
    </lineage>
</organism>
<keyword evidence="2" id="KW-1133">Transmembrane helix</keyword>
<dbReference type="InterPro" id="IPR001226">
    <property type="entry name" value="Flavodoxin_CS"/>
</dbReference>
<dbReference type="InterPro" id="IPR029039">
    <property type="entry name" value="Flavoprotein-like_sf"/>
</dbReference>
<feature type="compositionally biased region" description="Basic and acidic residues" evidence="1">
    <location>
        <begin position="107"/>
        <end position="119"/>
    </location>
</feature>
<evidence type="ECO:0000256" key="2">
    <source>
        <dbReference type="SAM" id="Phobius"/>
    </source>
</evidence>
<dbReference type="PROSITE" id="PS50902">
    <property type="entry name" value="FLAVODOXIN_LIKE"/>
    <property type="match status" value="1"/>
</dbReference>
<keyword evidence="2" id="KW-0472">Membrane</keyword>
<dbReference type="PANTHER" id="PTHR39201:SF1">
    <property type="entry name" value="FLAVODOXIN-LIKE DOMAIN-CONTAINING PROTEIN"/>
    <property type="match status" value="1"/>
</dbReference>
<dbReference type="AlphaFoldDB" id="A0A9D1DUH7"/>
<protein>
    <submittedName>
        <fullName evidence="4">Flavodoxin</fullName>
    </submittedName>
</protein>
<dbReference type="GO" id="GO:0009055">
    <property type="term" value="F:electron transfer activity"/>
    <property type="evidence" value="ECO:0007669"/>
    <property type="project" value="InterPro"/>
</dbReference>
<sequence length="218" mass="23857">MNRKIVYGLFAVLIIAVVAVLGYSILSNNNESDNVNNNTTNNNSTTDENIIDDNIGSGTGKTLVVYYSATGNTRGVAKKLAENLNADTFEIVPSNPYTDDDLDWNDDNSRVSKEHDDESLRDVELESTTVPNFDTYDTVLIGYPIWWGIAAWPVNSFVEANDFTGKTVIPFCTSSSSGIGNSADILEDLTKTGTWQEGIRFGTNPSDDDINDFIDSIS</sequence>
<evidence type="ECO:0000313" key="5">
    <source>
        <dbReference type="Proteomes" id="UP000824232"/>
    </source>
</evidence>
<reference evidence="4" key="2">
    <citation type="journal article" date="2021" name="PeerJ">
        <title>Extensive microbial diversity within the chicken gut microbiome revealed by metagenomics and culture.</title>
        <authorList>
            <person name="Gilroy R."/>
            <person name="Ravi A."/>
            <person name="Getino M."/>
            <person name="Pursley I."/>
            <person name="Horton D.L."/>
            <person name="Alikhan N.F."/>
            <person name="Baker D."/>
            <person name="Gharbi K."/>
            <person name="Hall N."/>
            <person name="Watson M."/>
            <person name="Adriaenssens E.M."/>
            <person name="Foster-Nyarko E."/>
            <person name="Jarju S."/>
            <person name="Secka A."/>
            <person name="Antonio M."/>
            <person name="Oren A."/>
            <person name="Chaudhuri R.R."/>
            <person name="La Ragione R."/>
            <person name="Hildebrand F."/>
            <person name="Pallen M.J."/>
        </authorList>
    </citation>
    <scope>NUCLEOTIDE SEQUENCE</scope>
    <source>
        <strain evidence="4">CHK184-20233</strain>
    </source>
</reference>
<feature type="transmembrane region" description="Helical" evidence="2">
    <location>
        <begin position="7"/>
        <end position="26"/>
    </location>
</feature>
<dbReference type="GO" id="GO:0016651">
    <property type="term" value="F:oxidoreductase activity, acting on NAD(P)H"/>
    <property type="evidence" value="ECO:0007669"/>
    <property type="project" value="UniProtKB-ARBA"/>
</dbReference>
<comment type="caution">
    <text evidence="4">The sequence shown here is derived from an EMBL/GenBank/DDBJ whole genome shotgun (WGS) entry which is preliminary data.</text>
</comment>
<name>A0A9D1DUH7_9FIRM</name>
<feature type="domain" description="Flavodoxin-like" evidence="3">
    <location>
        <begin position="62"/>
        <end position="218"/>
    </location>
</feature>
<dbReference type="Pfam" id="PF12682">
    <property type="entry name" value="Flavodoxin_4"/>
    <property type="match status" value="1"/>
</dbReference>
<proteinExistence type="predicted"/>
<dbReference type="InterPro" id="IPR008254">
    <property type="entry name" value="Flavodoxin/NO_synth"/>
</dbReference>
<dbReference type="Gene3D" id="3.40.50.360">
    <property type="match status" value="1"/>
</dbReference>
<feature type="region of interest" description="Disordered" evidence="1">
    <location>
        <begin position="100"/>
        <end position="119"/>
    </location>
</feature>
<dbReference type="SUPFAM" id="SSF52218">
    <property type="entry name" value="Flavoproteins"/>
    <property type="match status" value="1"/>
</dbReference>
<feature type="region of interest" description="Disordered" evidence="1">
    <location>
        <begin position="30"/>
        <end position="53"/>
    </location>
</feature>
<gene>
    <name evidence="4" type="ORF">IAB38_04505</name>
</gene>
<evidence type="ECO:0000259" key="3">
    <source>
        <dbReference type="PROSITE" id="PS50902"/>
    </source>
</evidence>
<evidence type="ECO:0000313" key="4">
    <source>
        <dbReference type="EMBL" id="HIR59292.1"/>
    </source>
</evidence>
<dbReference type="GO" id="GO:0010181">
    <property type="term" value="F:FMN binding"/>
    <property type="evidence" value="ECO:0007669"/>
    <property type="project" value="InterPro"/>
</dbReference>
<evidence type="ECO:0000256" key="1">
    <source>
        <dbReference type="SAM" id="MobiDB-lite"/>
    </source>
</evidence>
<accession>A0A9D1DUH7</accession>
<dbReference type="Proteomes" id="UP000824232">
    <property type="component" value="Unassembled WGS sequence"/>
</dbReference>